<organism evidence="5 6">
    <name type="scientific">Pseudodesulfovibrio cashew</name>
    <dbReference type="NCBI Taxonomy" id="2678688"/>
    <lineage>
        <taxon>Bacteria</taxon>
        <taxon>Pseudomonadati</taxon>
        <taxon>Thermodesulfobacteriota</taxon>
        <taxon>Desulfovibrionia</taxon>
        <taxon>Desulfovibrionales</taxon>
        <taxon>Desulfovibrionaceae</taxon>
    </lineage>
</organism>
<evidence type="ECO:0000313" key="6">
    <source>
        <dbReference type="Proteomes" id="UP000428328"/>
    </source>
</evidence>
<dbReference type="CDD" id="cd07377">
    <property type="entry name" value="WHTH_GntR"/>
    <property type="match status" value="1"/>
</dbReference>
<evidence type="ECO:0000313" key="5">
    <source>
        <dbReference type="EMBL" id="QGY41902.1"/>
    </source>
</evidence>
<dbReference type="SUPFAM" id="SSF48008">
    <property type="entry name" value="GntR ligand-binding domain-like"/>
    <property type="match status" value="1"/>
</dbReference>
<dbReference type="PROSITE" id="PS50949">
    <property type="entry name" value="HTH_GNTR"/>
    <property type="match status" value="1"/>
</dbReference>
<feature type="domain" description="HTH gntR-type" evidence="4">
    <location>
        <begin position="17"/>
        <end position="85"/>
    </location>
</feature>
<dbReference type="InterPro" id="IPR036390">
    <property type="entry name" value="WH_DNA-bd_sf"/>
</dbReference>
<dbReference type="RefSeq" id="WP_158950598.1">
    <property type="nucleotide sequence ID" value="NZ_CP046400.1"/>
</dbReference>
<protein>
    <submittedName>
        <fullName evidence="5">FCD domain-containing protein</fullName>
    </submittedName>
</protein>
<dbReference type="InterPro" id="IPR000524">
    <property type="entry name" value="Tscrpt_reg_HTH_GntR"/>
</dbReference>
<dbReference type="GO" id="GO:0003700">
    <property type="term" value="F:DNA-binding transcription factor activity"/>
    <property type="evidence" value="ECO:0007669"/>
    <property type="project" value="InterPro"/>
</dbReference>
<dbReference type="PANTHER" id="PTHR43537">
    <property type="entry name" value="TRANSCRIPTIONAL REGULATOR, GNTR FAMILY"/>
    <property type="match status" value="1"/>
</dbReference>
<reference evidence="5 6" key="1">
    <citation type="submission" date="2019-11" db="EMBL/GenBank/DDBJ databases">
        <authorList>
            <person name="Zheng R.K."/>
            <person name="Sun C.M."/>
        </authorList>
    </citation>
    <scope>NUCLEOTIDE SEQUENCE [LARGE SCALE GENOMIC DNA]</scope>
    <source>
        <strain evidence="5 6">SRB007</strain>
    </source>
</reference>
<keyword evidence="2" id="KW-0238">DNA-binding</keyword>
<name>A0A6I6JNT9_9BACT</name>
<dbReference type="Pfam" id="PF07729">
    <property type="entry name" value="FCD"/>
    <property type="match status" value="1"/>
</dbReference>
<dbReference type="InterPro" id="IPR011711">
    <property type="entry name" value="GntR_C"/>
</dbReference>
<dbReference type="GO" id="GO:0003677">
    <property type="term" value="F:DNA binding"/>
    <property type="evidence" value="ECO:0007669"/>
    <property type="project" value="UniProtKB-KW"/>
</dbReference>
<dbReference type="AlphaFoldDB" id="A0A6I6JNT9"/>
<keyword evidence="1" id="KW-0805">Transcription regulation</keyword>
<evidence type="ECO:0000259" key="4">
    <source>
        <dbReference type="PROSITE" id="PS50949"/>
    </source>
</evidence>
<keyword evidence="3" id="KW-0804">Transcription</keyword>
<dbReference type="SMART" id="SM00895">
    <property type="entry name" value="FCD"/>
    <property type="match status" value="1"/>
</dbReference>
<dbReference type="Gene3D" id="1.20.120.530">
    <property type="entry name" value="GntR ligand-binding domain-like"/>
    <property type="match status" value="1"/>
</dbReference>
<proteinExistence type="predicted"/>
<keyword evidence="6" id="KW-1185">Reference proteome</keyword>
<dbReference type="Proteomes" id="UP000428328">
    <property type="component" value="Chromosome"/>
</dbReference>
<sequence length="246" mass="27354">MPLKTHNHYDGTAGRKQSRTEAAVYSIESLIRQNGWADGQRLPSQRTLAEELGFSRPTIREALVSLEARGRLVIQPAKGVFLGGPSQGSAPGLPSSVKIQASSALSGRESQMYQFRHAVEPAIAGLVAVNATSAQVEDMGVVVAGMYRALENRDLKEFSRLDFTFHSQMIEAANNRFFTEAITPFLGLFFESQTLPLSFDESVQETVREHERIMEYIRERRPVEAHQAMERHVRGVAKRAGVNLVE</sequence>
<dbReference type="SMART" id="SM00345">
    <property type="entry name" value="HTH_GNTR"/>
    <property type="match status" value="1"/>
</dbReference>
<dbReference type="InterPro" id="IPR036388">
    <property type="entry name" value="WH-like_DNA-bd_sf"/>
</dbReference>
<evidence type="ECO:0000256" key="2">
    <source>
        <dbReference type="ARBA" id="ARBA00023125"/>
    </source>
</evidence>
<dbReference type="PANTHER" id="PTHR43537:SF49">
    <property type="entry name" value="TRANSCRIPTIONAL REGULATORY PROTEIN"/>
    <property type="match status" value="1"/>
</dbReference>
<dbReference type="SUPFAM" id="SSF46785">
    <property type="entry name" value="Winged helix' DNA-binding domain"/>
    <property type="match status" value="1"/>
</dbReference>
<accession>A0A6I6JNT9</accession>
<dbReference type="InterPro" id="IPR008920">
    <property type="entry name" value="TF_FadR/GntR_C"/>
</dbReference>
<dbReference type="PRINTS" id="PR00035">
    <property type="entry name" value="HTHGNTR"/>
</dbReference>
<evidence type="ECO:0000256" key="1">
    <source>
        <dbReference type="ARBA" id="ARBA00023015"/>
    </source>
</evidence>
<evidence type="ECO:0000256" key="3">
    <source>
        <dbReference type="ARBA" id="ARBA00023163"/>
    </source>
</evidence>
<dbReference type="Gene3D" id="1.10.10.10">
    <property type="entry name" value="Winged helix-like DNA-binding domain superfamily/Winged helix DNA-binding domain"/>
    <property type="match status" value="1"/>
</dbReference>
<dbReference type="Pfam" id="PF00392">
    <property type="entry name" value="GntR"/>
    <property type="match status" value="1"/>
</dbReference>
<dbReference type="KEGG" id="psel:GM415_17825"/>
<dbReference type="EMBL" id="CP046400">
    <property type="protein sequence ID" value="QGY41902.1"/>
    <property type="molecule type" value="Genomic_DNA"/>
</dbReference>
<gene>
    <name evidence="5" type="ORF">GM415_17825</name>
</gene>